<dbReference type="EMBL" id="UXHF01000053">
    <property type="protein sequence ID" value="VDC50969.1"/>
    <property type="molecule type" value="Genomic_DNA"/>
</dbReference>
<dbReference type="RefSeq" id="WP_154726461.1">
    <property type="nucleotide sequence ID" value="NZ_UXHF01000053.1"/>
</dbReference>
<accession>A0A7Z8Y5B2</accession>
<evidence type="ECO:0000313" key="2">
    <source>
        <dbReference type="Proteomes" id="UP000289220"/>
    </source>
</evidence>
<reference evidence="1 2" key="1">
    <citation type="submission" date="2018-11" db="EMBL/GenBank/DDBJ databases">
        <authorList>
            <person name="Peiro R."/>
            <person name="Begona"/>
            <person name="Cbmso G."/>
            <person name="Lopez M."/>
            <person name="Gonzalez S."/>
            <person name="Sacristan E."/>
            <person name="Castillo E."/>
        </authorList>
    </citation>
    <scope>NUCLEOTIDE SEQUENCE [LARGE SCALE GENOMIC DNA]</scope>
    <source>
        <strain evidence="1">Brev_genome</strain>
    </source>
</reference>
<protein>
    <submittedName>
        <fullName evidence="1">Uncharacterized protein</fullName>
    </submittedName>
</protein>
<keyword evidence="2" id="KW-1185">Reference proteome</keyword>
<evidence type="ECO:0000313" key="1">
    <source>
        <dbReference type="EMBL" id="VDC50969.1"/>
    </source>
</evidence>
<dbReference type="Proteomes" id="UP000289220">
    <property type="component" value="Unassembled WGS sequence"/>
</dbReference>
<organism evidence="1 2">
    <name type="scientific">Brevundimonas mediterranea</name>
    <dbReference type="NCBI Taxonomy" id="74329"/>
    <lineage>
        <taxon>Bacteria</taxon>
        <taxon>Pseudomonadati</taxon>
        <taxon>Pseudomonadota</taxon>
        <taxon>Alphaproteobacteria</taxon>
        <taxon>Caulobacterales</taxon>
        <taxon>Caulobacteraceae</taxon>
        <taxon>Brevundimonas</taxon>
    </lineage>
</organism>
<sequence length="92" mass="9682">MVPMFSSDNPTDEASHWLHFLIGSAKNAIDHQFGAGFAAKNPELVGAYIQAGATLMSVKDTAVAVDGLTGAMNEIGFALDRIDTSLSNLAKE</sequence>
<dbReference type="AlphaFoldDB" id="A0A7Z8Y5B2"/>
<comment type="caution">
    <text evidence="1">The sequence shown here is derived from an EMBL/GenBank/DDBJ whole genome shotgun (WGS) entry which is preliminary data.</text>
</comment>
<gene>
    <name evidence="1" type="ORF">BREV_BREV_02398</name>
</gene>
<name>A0A7Z8Y5B2_9CAUL</name>
<proteinExistence type="predicted"/>